<dbReference type="HOGENOM" id="CLU_2468917_0_0_1"/>
<dbReference type="Pfam" id="PF01485">
    <property type="entry name" value="IBR"/>
    <property type="match status" value="1"/>
</dbReference>
<dbReference type="GO" id="GO:0008270">
    <property type="term" value="F:zinc ion binding"/>
    <property type="evidence" value="ECO:0007669"/>
    <property type="project" value="UniProtKB-KW"/>
</dbReference>
<dbReference type="GeneID" id="19141879"/>
<evidence type="ECO:0000256" key="1">
    <source>
        <dbReference type="ARBA" id="ARBA00022723"/>
    </source>
</evidence>
<protein>
    <recommendedName>
        <fullName evidence="5">IBR domain-containing protein</fullName>
    </recommendedName>
</protein>
<keyword evidence="3" id="KW-0833">Ubl conjugation pathway</keyword>
<evidence type="ECO:0000256" key="3">
    <source>
        <dbReference type="ARBA" id="ARBA00022786"/>
    </source>
</evidence>
<keyword evidence="2" id="KW-0863">Zinc-finger</keyword>
<dbReference type="Proteomes" id="UP000016934">
    <property type="component" value="Unassembled WGS sequence"/>
</dbReference>
<evidence type="ECO:0000256" key="2">
    <source>
        <dbReference type="ARBA" id="ARBA00022771"/>
    </source>
</evidence>
<gene>
    <name evidence="6" type="ORF">COCSADRAFT_99875</name>
</gene>
<dbReference type="AlphaFoldDB" id="M2QYN4"/>
<evidence type="ECO:0000256" key="4">
    <source>
        <dbReference type="ARBA" id="ARBA00022833"/>
    </source>
</evidence>
<dbReference type="EMBL" id="KB445651">
    <property type="protein sequence ID" value="EMD60119.1"/>
    <property type="molecule type" value="Genomic_DNA"/>
</dbReference>
<evidence type="ECO:0000313" key="7">
    <source>
        <dbReference type="Proteomes" id="UP000016934"/>
    </source>
</evidence>
<evidence type="ECO:0000259" key="5">
    <source>
        <dbReference type="Pfam" id="PF01485"/>
    </source>
</evidence>
<dbReference type="OrthoDB" id="9977870at2759"/>
<dbReference type="KEGG" id="bsc:COCSADRAFT_99875"/>
<proteinExistence type="predicted"/>
<dbReference type="RefSeq" id="XP_007704336.1">
    <property type="nucleotide sequence ID" value="XM_007706146.1"/>
</dbReference>
<keyword evidence="7" id="KW-1185">Reference proteome</keyword>
<accession>M2QYN4</accession>
<keyword evidence="4" id="KW-0862">Zinc</keyword>
<dbReference type="CDD" id="cd20335">
    <property type="entry name" value="BRcat_RBR"/>
    <property type="match status" value="1"/>
</dbReference>
<organism evidence="6 7">
    <name type="scientific">Cochliobolus sativus (strain ND90Pr / ATCC 201652)</name>
    <name type="common">Common root rot and spot blotch fungus</name>
    <name type="synonym">Bipolaris sorokiniana</name>
    <dbReference type="NCBI Taxonomy" id="665912"/>
    <lineage>
        <taxon>Eukaryota</taxon>
        <taxon>Fungi</taxon>
        <taxon>Dikarya</taxon>
        <taxon>Ascomycota</taxon>
        <taxon>Pezizomycotina</taxon>
        <taxon>Dothideomycetes</taxon>
        <taxon>Pleosporomycetidae</taxon>
        <taxon>Pleosporales</taxon>
        <taxon>Pleosporineae</taxon>
        <taxon>Pleosporaceae</taxon>
        <taxon>Bipolaris</taxon>
    </lineage>
</organism>
<keyword evidence="1" id="KW-0479">Metal-binding</keyword>
<evidence type="ECO:0000313" key="6">
    <source>
        <dbReference type="EMBL" id="EMD60119.1"/>
    </source>
</evidence>
<sequence length="88" mass="10020">MELMTPNLVHCSNRSCAKFIRPCDITADIAVCQACQKETCAICQNPRHNGVCPKDPSIQALIKVATEEEWQWCPNCRTMVELNRGWRI</sequence>
<name>M2QYN4_COCSN</name>
<reference evidence="7" key="2">
    <citation type="journal article" date="2013" name="PLoS Genet.">
        <title>Comparative genome structure, secondary metabolite, and effector coding capacity across Cochliobolus pathogens.</title>
        <authorList>
            <person name="Condon B.J."/>
            <person name="Leng Y."/>
            <person name="Wu D."/>
            <person name="Bushley K.E."/>
            <person name="Ohm R.A."/>
            <person name="Otillar R."/>
            <person name="Martin J."/>
            <person name="Schackwitz W."/>
            <person name="Grimwood J."/>
            <person name="MohdZainudin N."/>
            <person name="Xue C."/>
            <person name="Wang R."/>
            <person name="Manning V.A."/>
            <person name="Dhillon B."/>
            <person name="Tu Z.J."/>
            <person name="Steffenson B.J."/>
            <person name="Salamov A."/>
            <person name="Sun H."/>
            <person name="Lowry S."/>
            <person name="LaButti K."/>
            <person name="Han J."/>
            <person name="Copeland A."/>
            <person name="Lindquist E."/>
            <person name="Barry K."/>
            <person name="Schmutz J."/>
            <person name="Baker S.E."/>
            <person name="Ciuffetti L.M."/>
            <person name="Grigoriev I.V."/>
            <person name="Zhong S."/>
            <person name="Turgeon B.G."/>
        </authorList>
    </citation>
    <scope>NUCLEOTIDE SEQUENCE [LARGE SCALE GENOMIC DNA]</scope>
    <source>
        <strain evidence="7">ND90Pr / ATCC 201652</strain>
    </source>
</reference>
<reference evidence="6 7" key="1">
    <citation type="journal article" date="2012" name="PLoS Pathog.">
        <title>Diverse lifestyles and strategies of plant pathogenesis encoded in the genomes of eighteen Dothideomycetes fungi.</title>
        <authorList>
            <person name="Ohm R.A."/>
            <person name="Feau N."/>
            <person name="Henrissat B."/>
            <person name="Schoch C.L."/>
            <person name="Horwitz B.A."/>
            <person name="Barry K.W."/>
            <person name="Condon B.J."/>
            <person name="Copeland A.C."/>
            <person name="Dhillon B."/>
            <person name="Glaser F."/>
            <person name="Hesse C.N."/>
            <person name="Kosti I."/>
            <person name="LaButti K."/>
            <person name="Lindquist E.A."/>
            <person name="Lucas S."/>
            <person name="Salamov A.A."/>
            <person name="Bradshaw R.E."/>
            <person name="Ciuffetti L."/>
            <person name="Hamelin R.C."/>
            <person name="Kema G.H.J."/>
            <person name="Lawrence C."/>
            <person name="Scott J.A."/>
            <person name="Spatafora J.W."/>
            <person name="Turgeon B.G."/>
            <person name="de Wit P.J.G.M."/>
            <person name="Zhong S."/>
            <person name="Goodwin S.B."/>
            <person name="Grigoriev I.V."/>
        </authorList>
    </citation>
    <scope>NUCLEOTIDE SEQUENCE [LARGE SCALE GENOMIC DNA]</scope>
    <source>
        <strain evidence="7">ND90Pr / ATCC 201652</strain>
    </source>
</reference>
<dbReference type="InterPro" id="IPR002867">
    <property type="entry name" value="IBR_dom"/>
</dbReference>
<feature type="domain" description="IBR" evidence="5">
    <location>
        <begin position="5"/>
        <end position="51"/>
    </location>
</feature>